<evidence type="ECO:0000313" key="1">
    <source>
        <dbReference type="EMBL" id="KAK6966790.1"/>
    </source>
</evidence>
<protein>
    <submittedName>
        <fullName evidence="1">Uncharacterized protein</fullName>
    </submittedName>
</protein>
<name>A0AAV9Z0H0_9AGAR</name>
<comment type="caution">
    <text evidence="1">The sequence shown here is derived from an EMBL/GenBank/DDBJ whole genome shotgun (WGS) entry which is preliminary data.</text>
</comment>
<proteinExistence type="predicted"/>
<dbReference type="AlphaFoldDB" id="A0AAV9Z0H0"/>
<sequence length="273" mass="30320">MTISGFARSGQGTQVDHLRRVSRKAERDAHRCALAATWKLMITSSASDYWRRFYGVVDRRCERLSPSQTLHLFKSIVVGDVAPSPAGRSRPSIVPISVFFALVFCPPPKKNTELILRPSHARAPRHLILLAFSFPTTTESNRCAARCHGPNRKRLDFTALVICPKPTLPAAPTSFPLRRIHLTHESISLSATTPRSSKKPPLLGVCVSPVDVVSVNRVHPARFDTGIGGRTCGYYYACVGRLKVSSSFVPNPIDRYSRRTHSRGPSIHLWPFT</sequence>
<keyword evidence="2" id="KW-1185">Reference proteome</keyword>
<organism evidence="1 2">
    <name type="scientific">Favolaschia claudopus</name>
    <dbReference type="NCBI Taxonomy" id="2862362"/>
    <lineage>
        <taxon>Eukaryota</taxon>
        <taxon>Fungi</taxon>
        <taxon>Dikarya</taxon>
        <taxon>Basidiomycota</taxon>
        <taxon>Agaricomycotina</taxon>
        <taxon>Agaricomycetes</taxon>
        <taxon>Agaricomycetidae</taxon>
        <taxon>Agaricales</taxon>
        <taxon>Marasmiineae</taxon>
        <taxon>Mycenaceae</taxon>
        <taxon>Favolaschia</taxon>
    </lineage>
</organism>
<accession>A0AAV9Z0H0</accession>
<gene>
    <name evidence="1" type="ORF">R3P38DRAFT_3245401</name>
</gene>
<evidence type="ECO:0000313" key="2">
    <source>
        <dbReference type="Proteomes" id="UP001362999"/>
    </source>
</evidence>
<dbReference type="EMBL" id="JAWWNJ010000256">
    <property type="protein sequence ID" value="KAK6966790.1"/>
    <property type="molecule type" value="Genomic_DNA"/>
</dbReference>
<reference evidence="1 2" key="1">
    <citation type="journal article" date="2024" name="J Genomics">
        <title>Draft genome sequencing and assembly of Favolaschia claudopus CIRM-BRFM 2984 isolated from oak limbs.</title>
        <authorList>
            <person name="Navarro D."/>
            <person name="Drula E."/>
            <person name="Chaduli D."/>
            <person name="Cazenave R."/>
            <person name="Ahrendt S."/>
            <person name="Wang J."/>
            <person name="Lipzen A."/>
            <person name="Daum C."/>
            <person name="Barry K."/>
            <person name="Grigoriev I.V."/>
            <person name="Favel A."/>
            <person name="Rosso M.N."/>
            <person name="Martin F."/>
        </authorList>
    </citation>
    <scope>NUCLEOTIDE SEQUENCE [LARGE SCALE GENOMIC DNA]</scope>
    <source>
        <strain evidence="1 2">CIRM-BRFM 2984</strain>
    </source>
</reference>
<dbReference type="Proteomes" id="UP001362999">
    <property type="component" value="Unassembled WGS sequence"/>
</dbReference>